<dbReference type="InterPro" id="IPR012675">
    <property type="entry name" value="Beta-grasp_dom_sf"/>
</dbReference>
<dbReference type="Proteomes" id="UP000002171">
    <property type="component" value="Unassembled WGS sequence"/>
</dbReference>
<dbReference type="EMBL" id="AAOW01000003">
    <property type="protein sequence ID" value="EAR62402.1"/>
    <property type="molecule type" value="Genomic_DNA"/>
</dbReference>
<evidence type="ECO:0000256" key="2">
    <source>
        <dbReference type="ARBA" id="ARBA00022630"/>
    </source>
</evidence>
<evidence type="ECO:0000256" key="5">
    <source>
        <dbReference type="ARBA" id="ARBA00022827"/>
    </source>
</evidence>
<dbReference type="SUPFAM" id="SSF141673">
    <property type="entry name" value="MOSC N-terminal domain-like"/>
    <property type="match status" value="1"/>
</dbReference>
<dbReference type="GO" id="GO:0030170">
    <property type="term" value="F:pyridoxal phosphate binding"/>
    <property type="evidence" value="ECO:0007669"/>
    <property type="project" value="InterPro"/>
</dbReference>
<dbReference type="SUPFAM" id="SSF52343">
    <property type="entry name" value="Ferredoxin reductase-like, C-terminal NADP-linked domain"/>
    <property type="match status" value="1"/>
</dbReference>
<accession>A0A7U8C6G9</accession>
<dbReference type="InterPro" id="IPR017927">
    <property type="entry name" value="FAD-bd_FR_type"/>
</dbReference>
<dbReference type="Pfam" id="PF00970">
    <property type="entry name" value="FAD_binding_6"/>
    <property type="match status" value="1"/>
</dbReference>
<dbReference type="InterPro" id="IPR006058">
    <property type="entry name" value="2Fe2S_fd_BS"/>
</dbReference>
<dbReference type="SUPFAM" id="SSF63380">
    <property type="entry name" value="Riboflavin synthase domain-like"/>
    <property type="match status" value="1"/>
</dbReference>
<keyword evidence="4" id="KW-0479">Metal-binding</keyword>
<dbReference type="Gene3D" id="3.10.20.30">
    <property type="match status" value="1"/>
</dbReference>
<evidence type="ECO:0000259" key="11">
    <source>
        <dbReference type="PROSITE" id="PS51340"/>
    </source>
</evidence>
<dbReference type="InterPro" id="IPR017938">
    <property type="entry name" value="Riboflavin_synthase-like_b-brl"/>
</dbReference>
<dbReference type="Gene3D" id="2.40.30.10">
    <property type="entry name" value="Translation factors"/>
    <property type="match status" value="1"/>
</dbReference>
<dbReference type="GO" id="GO:0016491">
    <property type="term" value="F:oxidoreductase activity"/>
    <property type="evidence" value="ECO:0007669"/>
    <property type="project" value="UniProtKB-KW"/>
</dbReference>
<dbReference type="PANTHER" id="PTHR47354:SF6">
    <property type="entry name" value="NADH OXIDOREDUCTASE HCR"/>
    <property type="match status" value="1"/>
</dbReference>
<comment type="similarity">
    <text evidence="9">In the N-terminal section; belongs to the FAD-binding oxidoreductase type 6 family.</text>
</comment>
<feature type="domain" description="FAD-binding FR-type" evidence="12">
    <location>
        <begin position="295"/>
        <end position="398"/>
    </location>
</feature>
<keyword evidence="5" id="KW-0274">FAD</keyword>
<sequence>MSEVTLSSINVFPIKSLGGLNLSDVFVSEQGLSFDRRFMLSNPDGELLSARQIPSLLQYSVLLRDDGIEVIAPDGDHLSIKYPELFQNYKQVTVWGTEINAQHCGIGFDEWFTEKLGRDCHLLFFGEQSERFTSRRPEKPVAFADGYPILVISQASLDDLNSRSSTPITMDHFRTNLVVDGCEPFAEDSWKRIRIGEVEFEAVKPCSRCVMTTFNPSTGEKIPQGEPINTLAKYRLGADNEVYFGQNLIPLNEGKISTTDRVEVLETQASETYPNNAPIIRSNDSSIEENSWQAGQEVTLQCLQRVDETRDVVTFRFALPKGLRAEYIAGQFITLNLMIDDSPVSRCYTLSSSPSRPQDIAITVKRVTDGKISNWLHKNLQPGDQIQALAPIGEFNEAVTGNGSLLLLSAGSGITPMLSAVRQLTDTHSERDIVFYHQARTEADLICEDELLWLTRQNPKLRLIFSLSQPEPDWLGIKGRISREQLIHHIPDLPQRTVMCCGPEGFMSHAKDYCRQLGLAEQRWFEESFGAPPGIDPTADSHSVQVTLNGDSFTGDNQQTLLEQAEENGFSIPAGCRSGVCGACKVQLIAGDAHRSSEIPLTEEEKAKGIVLACSCTPETDVVIEY</sequence>
<dbReference type="Pfam" id="PF03476">
    <property type="entry name" value="MOSC_N"/>
    <property type="match status" value="1"/>
</dbReference>
<evidence type="ECO:0000259" key="10">
    <source>
        <dbReference type="PROSITE" id="PS51085"/>
    </source>
</evidence>
<dbReference type="InterPro" id="IPR001433">
    <property type="entry name" value="OxRdtase_FAD/NAD-bd"/>
</dbReference>
<dbReference type="Gene3D" id="3.40.50.80">
    <property type="entry name" value="Nucleotide-binding domain of ferredoxin-NADP reductase (FNR) module"/>
    <property type="match status" value="1"/>
</dbReference>
<keyword evidence="7" id="KW-0408">Iron</keyword>
<evidence type="ECO:0000256" key="9">
    <source>
        <dbReference type="ARBA" id="ARBA00061434"/>
    </source>
</evidence>
<evidence type="ECO:0000256" key="1">
    <source>
        <dbReference type="ARBA" id="ARBA00001974"/>
    </source>
</evidence>
<dbReference type="PANTHER" id="PTHR47354">
    <property type="entry name" value="NADH OXIDOREDUCTASE HCR"/>
    <property type="match status" value="1"/>
</dbReference>
<dbReference type="SUPFAM" id="SSF50800">
    <property type="entry name" value="PK beta-barrel domain-like"/>
    <property type="match status" value="1"/>
</dbReference>
<gene>
    <name evidence="13" type="ORF">MED92_15233</name>
</gene>
<dbReference type="CDD" id="cd06215">
    <property type="entry name" value="FNR_iron_sulfur_binding_1"/>
    <property type="match status" value="1"/>
</dbReference>
<dbReference type="OrthoDB" id="581532at2"/>
<dbReference type="Pfam" id="PF00175">
    <property type="entry name" value="NAD_binding_1"/>
    <property type="match status" value="1"/>
</dbReference>
<evidence type="ECO:0000256" key="6">
    <source>
        <dbReference type="ARBA" id="ARBA00023002"/>
    </source>
</evidence>
<dbReference type="PRINTS" id="PR00406">
    <property type="entry name" value="CYTB5RDTASE"/>
</dbReference>
<dbReference type="InterPro" id="IPR039261">
    <property type="entry name" value="FNR_nucleotide-bd"/>
</dbReference>
<dbReference type="SUPFAM" id="SSF54292">
    <property type="entry name" value="2Fe-2S ferredoxin-like"/>
    <property type="match status" value="1"/>
</dbReference>
<dbReference type="InterPro" id="IPR001041">
    <property type="entry name" value="2Fe-2S_ferredoxin-type"/>
</dbReference>
<keyword evidence="8" id="KW-0411">Iron-sulfur</keyword>
<keyword evidence="14" id="KW-1185">Reference proteome</keyword>
<dbReference type="GO" id="GO:0051537">
    <property type="term" value="F:2 iron, 2 sulfur cluster binding"/>
    <property type="evidence" value="ECO:0007669"/>
    <property type="project" value="UniProtKB-KW"/>
</dbReference>
<evidence type="ECO:0000313" key="14">
    <source>
        <dbReference type="Proteomes" id="UP000002171"/>
    </source>
</evidence>
<comment type="caution">
    <text evidence="13">The sequence shown here is derived from an EMBL/GenBank/DDBJ whole genome shotgun (WGS) entry which is preliminary data.</text>
</comment>
<dbReference type="InterPro" id="IPR050415">
    <property type="entry name" value="MRET"/>
</dbReference>
<dbReference type="InterPro" id="IPR011037">
    <property type="entry name" value="Pyrv_Knase-like_insert_dom_sf"/>
</dbReference>
<keyword evidence="3" id="KW-0001">2Fe-2S</keyword>
<dbReference type="PROSITE" id="PS51340">
    <property type="entry name" value="MOSC"/>
    <property type="match status" value="1"/>
</dbReference>
<keyword evidence="6" id="KW-0560">Oxidoreductase</keyword>
<dbReference type="Pfam" id="PF03473">
    <property type="entry name" value="MOSC"/>
    <property type="match status" value="1"/>
</dbReference>
<feature type="domain" description="MOSC" evidence="11">
    <location>
        <begin position="122"/>
        <end position="265"/>
    </location>
</feature>
<name>A0A7U8C6G9_NEPCE</name>
<evidence type="ECO:0000313" key="13">
    <source>
        <dbReference type="EMBL" id="EAR62402.1"/>
    </source>
</evidence>
<dbReference type="GO" id="GO:0030151">
    <property type="term" value="F:molybdenum ion binding"/>
    <property type="evidence" value="ECO:0007669"/>
    <property type="project" value="InterPro"/>
</dbReference>
<protein>
    <recommendedName>
        <fullName evidence="15">Flavodoxin</fullName>
    </recommendedName>
</protein>
<dbReference type="PROSITE" id="PS51384">
    <property type="entry name" value="FAD_FR"/>
    <property type="match status" value="1"/>
</dbReference>
<dbReference type="CDD" id="cd00207">
    <property type="entry name" value="fer2"/>
    <property type="match status" value="1"/>
</dbReference>
<evidence type="ECO:0000256" key="4">
    <source>
        <dbReference type="ARBA" id="ARBA00022723"/>
    </source>
</evidence>
<dbReference type="InterPro" id="IPR008333">
    <property type="entry name" value="Cbr1-like_FAD-bd_dom"/>
</dbReference>
<dbReference type="InterPro" id="IPR036010">
    <property type="entry name" value="2Fe-2S_ferredoxin-like_sf"/>
</dbReference>
<keyword evidence="2" id="KW-0285">Flavoprotein</keyword>
<dbReference type="Pfam" id="PF00111">
    <property type="entry name" value="Fer2"/>
    <property type="match status" value="1"/>
</dbReference>
<feature type="domain" description="2Fe-2S ferredoxin-type" evidence="10">
    <location>
        <begin position="542"/>
        <end position="626"/>
    </location>
</feature>
<evidence type="ECO:0000256" key="7">
    <source>
        <dbReference type="ARBA" id="ARBA00023004"/>
    </source>
</evidence>
<proteinExistence type="inferred from homology"/>
<dbReference type="InterPro" id="IPR005302">
    <property type="entry name" value="MoCF_Sase_C"/>
</dbReference>
<evidence type="ECO:0000259" key="12">
    <source>
        <dbReference type="PROSITE" id="PS51384"/>
    </source>
</evidence>
<evidence type="ECO:0000256" key="8">
    <source>
        <dbReference type="ARBA" id="ARBA00023014"/>
    </source>
</evidence>
<dbReference type="RefSeq" id="WP_007020712.1">
    <property type="nucleotide sequence ID" value="NZ_CH724125.1"/>
</dbReference>
<evidence type="ECO:0000256" key="3">
    <source>
        <dbReference type="ARBA" id="ARBA00022714"/>
    </source>
</evidence>
<evidence type="ECO:0008006" key="15">
    <source>
        <dbReference type="Google" id="ProtNLM"/>
    </source>
</evidence>
<comment type="cofactor">
    <cofactor evidence="1">
        <name>FAD</name>
        <dbReference type="ChEBI" id="CHEBI:57692"/>
    </cofactor>
</comment>
<dbReference type="PROSITE" id="PS51085">
    <property type="entry name" value="2FE2S_FER_2"/>
    <property type="match status" value="1"/>
</dbReference>
<dbReference type="PROSITE" id="PS00197">
    <property type="entry name" value="2FE2S_FER_1"/>
    <property type="match status" value="1"/>
</dbReference>
<dbReference type="AlphaFoldDB" id="A0A7U8C6G9"/>
<organism evidence="13 14">
    <name type="scientific">Neptuniibacter caesariensis</name>
    <dbReference type="NCBI Taxonomy" id="207954"/>
    <lineage>
        <taxon>Bacteria</taxon>
        <taxon>Pseudomonadati</taxon>
        <taxon>Pseudomonadota</taxon>
        <taxon>Gammaproteobacteria</taxon>
        <taxon>Oceanospirillales</taxon>
        <taxon>Oceanospirillaceae</taxon>
        <taxon>Neptuniibacter</taxon>
    </lineage>
</organism>
<dbReference type="InterPro" id="IPR005303">
    <property type="entry name" value="MOCOS_middle"/>
</dbReference>
<reference evidence="13 14" key="1">
    <citation type="submission" date="2006-02" db="EMBL/GenBank/DDBJ databases">
        <authorList>
            <person name="Pinhassi J."/>
            <person name="Pedros-Alio C."/>
            <person name="Ferriera S."/>
            <person name="Johnson J."/>
            <person name="Kravitz S."/>
            <person name="Halpern A."/>
            <person name="Remington K."/>
            <person name="Beeson K."/>
            <person name="Tran B."/>
            <person name="Rogers Y.-H."/>
            <person name="Friedman R."/>
            <person name="Venter J.C."/>
        </authorList>
    </citation>
    <scope>NUCLEOTIDE SEQUENCE [LARGE SCALE GENOMIC DNA]</scope>
    <source>
        <strain evidence="13 14">MED92</strain>
    </source>
</reference>